<gene>
    <name evidence="2" type="ORF">BU14_0134s0003</name>
</gene>
<feature type="region of interest" description="Disordered" evidence="1">
    <location>
        <begin position="1"/>
        <end position="32"/>
    </location>
</feature>
<feature type="compositionally biased region" description="Low complexity" evidence="1">
    <location>
        <begin position="21"/>
        <end position="32"/>
    </location>
</feature>
<evidence type="ECO:0000256" key="1">
    <source>
        <dbReference type="SAM" id="MobiDB-lite"/>
    </source>
</evidence>
<feature type="region of interest" description="Disordered" evidence="1">
    <location>
        <begin position="91"/>
        <end position="235"/>
    </location>
</feature>
<dbReference type="EMBL" id="KV918828">
    <property type="protein sequence ID" value="OSX77781.1"/>
    <property type="molecule type" value="Genomic_DNA"/>
</dbReference>
<accession>A0A1X6PA65</accession>
<evidence type="ECO:0000313" key="3">
    <source>
        <dbReference type="Proteomes" id="UP000218209"/>
    </source>
</evidence>
<name>A0A1X6PA65_PORUM</name>
<dbReference type="AlphaFoldDB" id="A0A1X6PA65"/>
<dbReference type="Proteomes" id="UP000218209">
    <property type="component" value="Unassembled WGS sequence"/>
</dbReference>
<feature type="compositionally biased region" description="Low complexity" evidence="1">
    <location>
        <begin position="91"/>
        <end position="113"/>
    </location>
</feature>
<sequence length="269" mass="26678">MAGADDRGGAGWRQRGGRLRGVGAARAARAPLAGGVRGGVSAAARGLRPSRPALVGWGTPACARTADAHRPRRGEHGTATLAVVSAAPPAAAAFDGPRPPAVAAAGGAARRLGLPPPCGQSTRVGTAGGGRPPARPPPAARRPRGGASGGAGATPLEPSVPEEPPRRAGGGGDGRRRHAGGGGCRAVGATAGRFPTVPPLRGGRGAADGRRCHGHDRRDSAASAGTAAVRGSEEGSLGWQLGNDSPRRFRWLFCILGACVVGWNPVAPF</sequence>
<organism evidence="2 3">
    <name type="scientific">Porphyra umbilicalis</name>
    <name type="common">Purple laver</name>
    <name type="synonym">Red alga</name>
    <dbReference type="NCBI Taxonomy" id="2786"/>
    <lineage>
        <taxon>Eukaryota</taxon>
        <taxon>Rhodophyta</taxon>
        <taxon>Bangiophyceae</taxon>
        <taxon>Bangiales</taxon>
        <taxon>Bangiaceae</taxon>
        <taxon>Porphyra</taxon>
    </lineage>
</organism>
<evidence type="ECO:0000313" key="2">
    <source>
        <dbReference type="EMBL" id="OSX77781.1"/>
    </source>
</evidence>
<proteinExistence type="predicted"/>
<reference evidence="2 3" key="1">
    <citation type="submission" date="2017-03" db="EMBL/GenBank/DDBJ databases">
        <title>WGS assembly of Porphyra umbilicalis.</title>
        <authorList>
            <person name="Brawley S.H."/>
            <person name="Blouin N.A."/>
            <person name="Ficko-Blean E."/>
            <person name="Wheeler G.L."/>
            <person name="Lohr M."/>
            <person name="Goodson H.V."/>
            <person name="Jenkins J.W."/>
            <person name="Blaby-Haas C.E."/>
            <person name="Helliwell K.E."/>
            <person name="Chan C."/>
            <person name="Marriage T."/>
            <person name="Bhattacharya D."/>
            <person name="Klein A.S."/>
            <person name="Badis Y."/>
            <person name="Brodie J."/>
            <person name="Cao Y."/>
            <person name="Collen J."/>
            <person name="Dittami S.M."/>
            <person name="Gachon C.M."/>
            <person name="Green B.R."/>
            <person name="Karpowicz S."/>
            <person name="Kim J.W."/>
            <person name="Kudahl U."/>
            <person name="Lin S."/>
            <person name="Michel G."/>
            <person name="Mittag M."/>
            <person name="Olson B.J."/>
            <person name="Pangilinan J."/>
            <person name="Peng Y."/>
            <person name="Qiu H."/>
            <person name="Shu S."/>
            <person name="Singer J.T."/>
            <person name="Smith A.G."/>
            <person name="Sprecher B.N."/>
            <person name="Wagner V."/>
            <person name="Wang W."/>
            <person name="Wang Z.-Y."/>
            <person name="Yan J."/>
            <person name="Yarish C."/>
            <person name="Zoeuner-Riek S."/>
            <person name="Zhuang Y."/>
            <person name="Zou Y."/>
            <person name="Lindquist E.A."/>
            <person name="Grimwood J."/>
            <person name="Barry K."/>
            <person name="Rokhsar D.S."/>
            <person name="Schmutz J."/>
            <person name="Stiller J.W."/>
            <person name="Grossman A.R."/>
            <person name="Prochnik S.E."/>
        </authorList>
    </citation>
    <scope>NUCLEOTIDE SEQUENCE [LARGE SCALE GENOMIC DNA]</scope>
    <source>
        <strain evidence="2">4086291</strain>
    </source>
</reference>
<feature type="compositionally biased region" description="Basic and acidic residues" evidence="1">
    <location>
        <begin position="207"/>
        <end position="220"/>
    </location>
</feature>
<protein>
    <submittedName>
        <fullName evidence="2">Uncharacterized protein</fullName>
    </submittedName>
</protein>
<keyword evidence="3" id="KW-1185">Reference proteome</keyword>